<reference evidence="2 3" key="2">
    <citation type="submission" date="2011-11" db="EMBL/GenBank/DDBJ databases">
        <authorList>
            <consortium name="US DOE Joint Genome Institute"/>
            <person name="Lucas S."/>
            <person name="Han J."/>
            <person name="Lapidus A."/>
            <person name="Cheng J.-F."/>
            <person name="Goodwin L."/>
            <person name="Pitluck S."/>
            <person name="Peters L."/>
            <person name="Ovchinnikova G."/>
            <person name="Zhang X."/>
            <person name="Detter J.C."/>
            <person name="Han C."/>
            <person name="Tapia R."/>
            <person name="Land M."/>
            <person name="Hauser L."/>
            <person name="Kyrpides N."/>
            <person name="Ivanova N."/>
            <person name="Pagani I."/>
            <person name="Vogl K."/>
            <person name="Liu Z."/>
            <person name="Overmann J."/>
            <person name="Frigaard N.-U."/>
            <person name="Bryant D."/>
            <person name="Woyke T."/>
        </authorList>
    </citation>
    <scope>NUCLEOTIDE SEQUENCE [LARGE SCALE GENOMIC DNA]</scope>
    <source>
        <strain evidence="2 3">970</strain>
    </source>
</reference>
<reference evidence="3" key="1">
    <citation type="submission" date="2011-06" db="EMBL/GenBank/DDBJ databases">
        <authorList>
            <consortium name="US DOE Joint Genome Institute (JGI-PGF)"/>
            <person name="Lucas S."/>
            <person name="Han J."/>
            <person name="Lapidus A."/>
            <person name="Cheng J.-F."/>
            <person name="Goodwin L."/>
            <person name="Pitluck S."/>
            <person name="Peters L."/>
            <person name="Land M.L."/>
            <person name="Hauser L."/>
            <person name="Vogl K."/>
            <person name="Liu Z."/>
            <person name="Overmann J."/>
            <person name="Frigaard N.-U."/>
            <person name="Bryant D.A."/>
            <person name="Woyke T.J."/>
        </authorList>
    </citation>
    <scope>NUCLEOTIDE SEQUENCE [LARGE SCALE GENOMIC DNA]</scope>
    <source>
        <strain evidence="3">970</strain>
    </source>
</reference>
<dbReference type="Gene3D" id="3.40.50.12780">
    <property type="entry name" value="N-terminal domain of ligase-like"/>
    <property type="match status" value="1"/>
</dbReference>
<dbReference type="eggNOG" id="COG1020">
    <property type="taxonomic scope" value="Bacteria"/>
</dbReference>
<accession>H8Z4K9</accession>
<protein>
    <submittedName>
        <fullName evidence="2">Non-ribosomal peptide synthase</fullName>
    </submittedName>
</protein>
<dbReference type="PANTHER" id="PTHR45527:SF1">
    <property type="entry name" value="FATTY ACID SYNTHASE"/>
    <property type="match status" value="1"/>
</dbReference>
<proteinExistence type="predicted"/>
<dbReference type="PANTHER" id="PTHR45527">
    <property type="entry name" value="NONRIBOSOMAL PEPTIDE SYNTHETASE"/>
    <property type="match status" value="1"/>
</dbReference>
<feature type="domain" description="AMP-dependent synthetase/ligase" evidence="1">
    <location>
        <begin position="25"/>
        <end position="137"/>
    </location>
</feature>
<dbReference type="AlphaFoldDB" id="H8Z4K9"/>
<dbReference type="SUPFAM" id="SSF56801">
    <property type="entry name" value="Acetyl-CoA synthetase-like"/>
    <property type="match status" value="1"/>
</dbReference>
<dbReference type="HOGENOM" id="CLU_1124132_0_0_6"/>
<dbReference type="GO" id="GO:0043041">
    <property type="term" value="P:amino acid activation for nonribosomal peptide biosynthetic process"/>
    <property type="evidence" value="ECO:0007669"/>
    <property type="project" value="TreeGrafter"/>
</dbReference>
<name>H8Z4K9_9GAMM</name>
<evidence type="ECO:0000313" key="3">
    <source>
        <dbReference type="Proteomes" id="UP000002964"/>
    </source>
</evidence>
<dbReference type="Pfam" id="PF00501">
    <property type="entry name" value="AMP-binding"/>
    <property type="match status" value="1"/>
</dbReference>
<evidence type="ECO:0000313" key="2">
    <source>
        <dbReference type="EMBL" id="EIC20266.1"/>
    </source>
</evidence>
<sequence>MEMNSTPSIPADLNLDDPQTLPGLFSRVAARMPQRIAVQYGRACITYAELELLSNRVADWLHRQHRVEHGDLVCIAYPRGIDFMVAMLGALKCGAAYVPIDLREPLERRRAIVEDAAPKCLLVVIKGSRFSNQRVNQRVQVRFISKISVRLRKKEIKMISVCDGCQQLFDHELKTINAKEWDSSLCKVSVKKSYDCNLTDCDYSLDGECCVEFQFCESCLNSDGLDKRFLNFIEINGDLKASDSFLA</sequence>
<dbReference type="EMBL" id="JH603170">
    <property type="protein sequence ID" value="EIC20266.1"/>
    <property type="molecule type" value="Genomic_DNA"/>
</dbReference>
<dbReference type="GO" id="GO:0044550">
    <property type="term" value="P:secondary metabolite biosynthetic process"/>
    <property type="evidence" value="ECO:0007669"/>
    <property type="project" value="TreeGrafter"/>
</dbReference>
<evidence type="ECO:0000259" key="1">
    <source>
        <dbReference type="Pfam" id="PF00501"/>
    </source>
</evidence>
<organism evidence="2 3">
    <name type="scientific">Thiorhodovibrio frisius</name>
    <dbReference type="NCBI Taxonomy" id="631362"/>
    <lineage>
        <taxon>Bacteria</taxon>
        <taxon>Pseudomonadati</taxon>
        <taxon>Pseudomonadota</taxon>
        <taxon>Gammaproteobacteria</taxon>
        <taxon>Chromatiales</taxon>
        <taxon>Chromatiaceae</taxon>
        <taxon>Thiorhodovibrio</taxon>
    </lineage>
</organism>
<keyword evidence="3" id="KW-1185">Reference proteome</keyword>
<dbReference type="GO" id="GO:0005737">
    <property type="term" value="C:cytoplasm"/>
    <property type="evidence" value="ECO:0007669"/>
    <property type="project" value="TreeGrafter"/>
</dbReference>
<dbReference type="Proteomes" id="UP000002964">
    <property type="component" value="Unassembled WGS sequence"/>
</dbReference>
<gene>
    <name evidence="2" type="ORF">Thi970DRAFT_03890</name>
</gene>
<dbReference type="InterPro" id="IPR000873">
    <property type="entry name" value="AMP-dep_synth/lig_dom"/>
</dbReference>
<dbReference type="GO" id="GO:0031177">
    <property type="term" value="F:phosphopantetheine binding"/>
    <property type="evidence" value="ECO:0007669"/>
    <property type="project" value="TreeGrafter"/>
</dbReference>
<dbReference type="InterPro" id="IPR042099">
    <property type="entry name" value="ANL_N_sf"/>
</dbReference>
<dbReference type="OrthoDB" id="9761989at2"/>
<dbReference type="STRING" id="631362.Thi970DRAFT_03890"/>